<evidence type="ECO:0000256" key="2">
    <source>
        <dbReference type="ARBA" id="ARBA00022857"/>
    </source>
</evidence>
<dbReference type="GeneID" id="81378158"/>
<dbReference type="Proteomes" id="UP001147733">
    <property type="component" value="Unassembled WGS sequence"/>
</dbReference>
<evidence type="ECO:0000313" key="6">
    <source>
        <dbReference type="Proteomes" id="UP001147733"/>
    </source>
</evidence>
<dbReference type="OrthoDB" id="153074at2759"/>
<evidence type="ECO:0000259" key="4">
    <source>
        <dbReference type="SMART" id="SM00822"/>
    </source>
</evidence>
<dbReference type="PROSITE" id="PS00061">
    <property type="entry name" value="ADH_SHORT"/>
    <property type="match status" value="1"/>
</dbReference>
<comment type="caution">
    <text evidence="5">The sequence shown here is derived from an EMBL/GenBank/DDBJ whole genome shotgun (WGS) entry which is preliminary data.</text>
</comment>
<dbReference type="Pfam" id="PF00106">
    <property type="entry name" value="adh_short"/>
    <property type="match status" value="1"/>
</dbReference>
<dbReference type="GO" id="GO:0050664">
    <property type="term" value="F:oxidoreductase activity, acting on NAD(P)H, oxygen as acceptor"/>
    <property type="evidence" value="ECO:0007669"/>
    <property type="project" value="TreeGrafter"/>
</dbReference>
<feature type="domain" description="Ketoreductase" evidence="4">
    <location>
        <begin position="3"/>
        <end position="195"/>
    </location>
</feature>
<name>A0A9W9PC03_PENCI</name>
<dbReference type="InterPro" id="IPR002347">
    <property type="entry name" value="SDR_fam"/>
</dbReference>
<reference evidence="5" key="1">
    <citation type="submission" date="2022-11" db="EMBL/GenBank/DDBJ databases">
        <authorList>
            <person name="Petersen C."/>
        </authorList>
    </citation>
    <scope>NUCLEOTIDE SEQUENCE</scope>
    <source>
        <strain evidence="5">IBT 23319</strain>
    </source>
</reference>
<reference evidence="5" key="2">
    <citation type="journal article" date="2023" name="IMA Fungus">
        <title>Comparative genomic study of the Penicillium genus elucidates a diverse pangenome and 15 lateral gene transfer events.</title>
        <authorList>
            <person name="Petersen C."/>
            <person name="Sorensen T."/>
            <person name="Nielsen M.R."/>
            <person name="Sondergaard T.E."/>
            <person name="Sorensen J.L."/>
            <person name="Fitzpatrick D.A."/>
            <person name="Frisvad J.C."/>
            <person name="Nielsen K.L."/>
        </authorList>
    </citation>
    <scope>NUCLEOTIDE SEQUENCE</scope>
    <source>
        <strain evidence="5">IBT 23319</strain>
    </source>
</reference>
<dbReference type="PANTHER" id="PTHR43008:SF8">
    <property type="entry name" value="BENZIL REDUCTASE ((S)-BENZOIN FORMING) IRC24"/>
    <property type="match status" value="1"/>
</dbReference>
<organism evidence="5 6">
    <name type="scientific">Penicillium citrinum</name>
    <dbReference type="NCBI Taxonomy" id="5077"/>
    <lineage>
        <taxon>Eukaryota</taxon>
        <taxon>Fungi</taxon>
        <taxon>Dikarya</taxon>
        <taxon>Ascomycota</taxon>
        <taxon>Pezizomycotina</taxon>
        <taxon>Eurotiomycetes</taxon>
        <taxon>Eurotiomycetidae</taxon>
        <taxon>Eurotiales</taxon>
        <taxon>Aspergillaceae</taxon>
        <taxon>Penicillium</taxon>
    </lineage>
</organism>
<sequence>MSKTLIVTGASRGIGLCIAEYLLSAPQSHNVVVVARSAEPLQKLKEKYTKQVEVVNGDLADFSLAQKAVDAAVSTFGGLDGMVLNHGILGQVGKIEIGNTDEWRQAFDVNFFSLLAFCLHLLTKYSVQAKAALPPLRKSKGKIIFTSSGAAVSGYPGWGVYGATKAAMNHFALTLGAEEPDVTSISIRPGMVDTNMQRELREDHATNMTPEMHAKFTGVHADGKLLRVEQPSHVMAKLVLDAPKELSGKFLSWNDTELSGFQE</sequence>
<proteinExistence type="inferred from homology"/>
<dbReference type="SUPFAM" id="SSF51735">
    <property type="entry name" value="NAD(P)-binding Rossmann-fold domains"/>
    <property type="match status" value="1"/>
</dbReference>
<dbReference type="AlphaFoldDB" id="A0A9W9PC03"/>
<protein>
    <submittedName>
        <fullName evidence="5">Oxidoreductase</fullName>
    </submittedName>
</protein>
<accession>A0A9W9PC03</accession>
<comment type="similarity">
    <text evidence="1">Belongs to the short-chain dehydrogenases/reductases (SDR) family.</text>
</comment>
<evidence type="ECO:0000313" key="5">
    <source>
        <dbReference type="EMBL" id="KAJ5241744.1"/>
    </source>
</evidence>
<dbReference type="CDD" id="cd05367">
    <property type="entry name" value="SPR-like_SDR_c"/>
    <property type="match status" value="1"/>
</dbReference>
<dbReference type="PANTHER" id="PTHR43008">
    <property type="entry name" value="BENZIL REDUCTASE"/>
    <property type="match status" value="1"/>
</dbReference>
<keyword evidence="2" id="KW-0521">NADP</keyword>
<dbReference type="PRINTS" id="PR00081">
    <property type="entry name" value="GDHRDH"/>
</dbReference>
<dbReference type="EMBL" id="JAPQKT010000001">
    <property type="protein sequence ID" value="KAJ5241744.1"/>
    <property type="molecule type" value="Genomic_DNA"/>
</dbReference>
<dbReference type="SMART" id="SM00822">
    <property type="entry name" value="PKS_KR"/>
    <property type="match status" value="1"/>
</dbReference>
<keyword evidence="3" id="KW-0560">Oxidoreductase</keyword>
<dbReference type="Gene3D" id="3.40.50.720">
    <property type="entry name" value="NAD(P)-binding Rossmann-like Domain"/>
    <property type="match status" value="1"/>
</dbReference>
<dbReference type="InterPro" id="IPR057326">
    <property type="entry name" value="KR_dom"/>
</dbReference>
<dbReference type="RefSeq" id="XP_056504748.1">
    <property type="nucleotide sequence ID" value="XM_056638991.1"/>
</dbReference>
<dbReference type="InterPro" id="IPR020904">
    <property type="entry name" value="Sc_DH/Rdtase_CS"/>
</dbReference>
<dbReference type="InterPro" id="IPR036291">
    <property type="entry name" value="NAD(P)-bd_dom_sf"/>
</dbReference>
<evidence type="ECO:0000256" key="3">
    <source>
        <dbReference type="ARBA" id="ARBA00023002"/>
    </source>
</evidence>
<keyword evidence="6" id="KW-1185">Reference proteome</keyword>
<gene>
    <name evidence="5" type="ORF">N7469_000071</name>
</gene>
<evidence type="ECO:0000256" key="1">
    <source>
        <dbReference type="ARBA" id="ARBA00006484"/>
    </source>
</evidence>
<dbReference type="FunFam" id="3.40.50.720:FF:000281">
    <property type="entry name" value="Uncharacterized oxidoreductase YIR035C"/>
    <property type="match status" value="1"/>
</dbReference>